<feature type="region of interest" description="Disordered" evidence="13">
    <location>
        <begin position="563"/>
        <end position="599"/>
    </location>
</feature>
<dbReference type="PROSITE" id="PS50294">
    <property type="entry name" value="WD_REPEATS_REGION"/>
    <property type="match status" value="2"/>
</dbReference>
<comment type="subcellular location">
    <subcellularLocation>
        <location evidence="2 12">Nucleus</location>
    </subcellularLocation>
</comment>
<accession>A0A8H7HS88</accession>
<feature type="repeat" description="WD" evidence="11">
    <location>
        <begin position="15"/>
        <end position="46"/>
    </location>
</feature>
<evidence type="ECO:0000256" key="1">
    <source>
        <dbReference type="ARBA" id="ARBA00002677"/>
    </source>
</evidence>
<evidence type="ECO:0000313" key="16">
    <source>
        <dbReference type="Proteomes" id="UP000602905"/>
    </source>
</evidence>
<dbReference type="GO" id="GO:0006338">
    <property type="term" value="P:chromatin remodeling"/>
    <property type="evidence" value="ECO:0007669"/>
    <property type="project" value="InterPro"/>
</dbReference>
<feature type="repeat" description="WD" evidence="11">
    <location>
        <begin position="206"/>
        <end position="237"/>
    </location>
</feature>
<gene>
    <name evidence="15" type="ORF">RHS03_05249</name>
</gene>
<evidence type="ECO:0000256" key="5">
    <source>
        <dbReference type="ARBA" id="ARBA00022574"/>
    </source>
</evidence>
<dbReference type="Pfam" id="PF07569">
    <property type="entry name" value="Hira"/>
    <property type="match status" value="1"/>
</dbReference>
<sequence>MRLVKPAWIKHEDPINKKRLPIFTIHVHPDGSRVATGGLDAKVRIWATKPILNKEAEETATNRILCTLGMHSGPVLVTRWSHSGKWLASGSDDTIVMIWDLDPNGGGRVFGSDEVNIEGWKALKRLPGHESGKFHSIPAGRTTTTNLSLNLDVTDLAWAPEDRYLASVGLDSLVIIWSGYNLGECVHLPRVAHTPDGPAADPLIKLDGHQGFVKGVTWDPVGQFLATQSDDKSVKVWRTTDWGVEATITKPFEDSPGSTFFRRLSWSPDGAHITASNAMNNNGYVFVAAVIERNQWKSDINLVGHENTVEVAAYNPHIFLRNANAAATTSNICSVVALGADDQSVSVWQTKHARPLVVAREVFDRPIMDLAWSWDGLTLYSCSSDGTVATFHFEEAELEGIVPHSVQDEYLKKFGFHEQNAEIRAEQQRQKEAFERAQQAQQPVQQQKQQQPSTNGTLETYVPGQQQVTITKDGRRRIKPSLIGHLNSSGSGILATPAPAIPTASSTLQSASSAIPSASTMRVPTVPNTAPNSSSNTFSNAPALPFSQSVDADGDHDMSVPIDAWGPKGENATKVNLKPRTLGGDRKREPAGPVRELRPAAGDGNAVIVGARVLDVPSVKSLLSCKVEGSDKDSDTVEIKNAESVEKPTEINYYRKSETCWLDYLPGAALQVVATINFVAVALEDGAINFYTNTGRRAMSTVLLDSPCSHLEASKHFLLAISATGMVYSWQVVYLICGCVSHSVNRNVRTASALFPPTSILPLLPTDTSIDSVQLRPNGSHLILLSSGIAVSYDASLMSWTRVSEPRWADGSDSWTGRQRGPSSARGVLANMEVALTDIRGQDGDTSAIRRPQWWNSALTLGHLESRLAAAQLLDSPAEYKQALLLYAKRLADEGFRSKAEELIKELSGPMYYRPGREEKWQPTVLNMNKRDLLKDVLGIFARSKTLAKLGQDYQEVLKKANEKEDY</sequence>
<keyword evidence="4 12" id="KW-0678">Repressor</keyword>
<evidence type="ECO:0000313" key="15">
    <source>
        <dbReference type="EMBL" id="KAF8706291.1"/>
    </source>
</evidence>
<feature type="compositionally biased region" description="Basic and acidic residues" evidence="13">
    <location>
        <begin position="583"/>
        <end position="598"/>
    </location>
</feature>
<dbReference type="PANTHER" id="PTHR13831">
    <property type="entry name" value="MEMBER OF THE HIR1 FAMILY OF WD-REPEAT PROTEINS"/>
    <property type="match status" value="1"/>
</dbReference>
<evidence type="ECO:0000256" key="3">
    <source>
        <dbReference type="ARBA" id="ARBA00007306"/>
    </source>
</evidence>
<evidence type="ECO:0000256" key="12">
    <source>
        <dbReference type="RuleBase" id="RU364014"/>
    </source>
</evidence>
<evidence type="ECO:0000256" key="11">
    <source>
        <dbReference type="PROSITE-ProRule" id="PRU00221"/>
    </source>
</evidence>
<dbReference type="InterPro" id="IPR019775">
    <property type="entry name" value="WD40_repeat_CS"/>
</dbReference>
<name>A0A8H7HS88_9AGAM</name>
<feature type="domain" description="Protein HIRA-like C-terminal" evidence="14">
    <location>
        <begin position="695"/>
        <end position="907"/>
    </location>
</feature>
<dbReference type="GO" id="GO:0000417">
    <property type="term" value="C:HIR complex"/>
    <property type="evidence" value="ECO:0007669"/>
    <property type="project" value="TreeGrafter"/>
</dbReference>
<dbReference type="AlphaFoldDB" id="A0A8H7HS88"/>
<organism evidence="15 16">
    <name type="scientific">Rhizoctonia solani</name>
    <dbReference type="NCBI Taxonomy" id="456999"/>
    <lineage>
        <taxon>Eukaryota</taxon>
        <taxon>Fungi</taxon>
        <taxon>Dikarya</taxon>
        <taxon>Basidiomycota</taxon>
        <taxon>Agaricomycotina</taxon>
        <taxon>Agaricomycetes</taxon>
        <taxon>Cantharellales</taxon>
        <taxon>Ceratobasidiaceae</taxon>
        <taxon>Rhizoctonia</taxon>
    </lineage>
</organism>
<evidence type="ECO:0000256" key="13">
    <source>
        <dbReference type="SAM" id="MobiDB-lite"/>
    </source>
</evidence>
<protein>
    <recommendedName>
        <fullName evidence="12">Protein HIR</fullName>
    </recommendedName>
</protein>
<evidence type="ECO:0000256" key="8">
    <source>
        <dbReference type="ARBA" id="ARBA00023015"/>
    </source>
</evidence>
<dbReference type="OrthoDB" id="1741719at2759"/>
<dbReference type="InterPro" id="IPR015943">
    <property type="entry name" value="WD40/YVTN_repeat-like_dom_sf"/>
</dbReference>
<keyword evidence="7 12" id="KW-0156">Chromatin regulator</keyword>
<dbReference type="GO" id="GO:0006355">
    <property type="term" value="P:regulation of DNA-templated transcription"/>
    <property type="evidence" value="ECO:0007669"/>
    <property type="project" value="InterPro"/>
</dbReference>
<keyword evidence="8 12" id="KW-0805">Transcription regulation</keyword>
<feature type="region of interest" description="Disordered" evidence="13">
    <location>
        <begin position="424"/>
        <end position="475"/>
    </location>
</feature>
<dbReference type="PROSITE" id="PS00678">
    <property type="entry name" value="WD_REPEATS_1"/>
    <property type="match status" value="1"/>
</dbReference>
<keyword evidence="9 12" id="KW-0804">Transcription</keyword>
<dbReference type="GO" id="GO:0006351">
    <property type="term" value="P:DNA-templated transcription"/>
    <property type="evidence" value="ECO:0007669"/>
    <property type="project" value="InterPro"/>
</dbReference>
<feature type="repeat" description="WD" evidence="11">
    <location>
        <begin position="68"/>
        <end position="102"/>
    </location>
</feature>
<feature type="compositionally biased region" description="Low complexity" evidence="13">
    <location>
        <begin position="437"/>
        <end position="452"/>
    </location>
</feature>
<dbReference type="Gene3D" id="2.130.10.10">
    <property type="entry name" value="YVTN repeat-like/Quinoprotein amine dehydrogenase"/>
    <property type="match status" value="2"/>
</dbReference>
<evidence type="ECO:0000256" key="9">
    <source>
        <dbReference type="ARBA" id="ARBA00023163"/>
    </source>
</evidence>
<dbReference type="GO" id="GO:0031491">
    <property type="term" value="F:nucleosome binding"/>
    <property type="evidence" value="ECO:0007669"/>
    <property type="project" value="TreeGrafter"/>
</dbReference>
<dbReference type="Pfam" id="PF09453">
    <property type="entry name" value="HIRA_B"/>
    <property type="match status" value="1"/>
</dbReference>
<comment type="caution">
    <text evidence="15">The sequence shown here is derived from an EMBL/GenBank/DDBJ whole genome shotgun (WGS) entry which is preliminary data.</text>
</comment>
<feature type="compositionally biased region" description="Basic and acidic residues" evidence="13">
    <location>
        <begin position="424"/>
        <end position="435"/>
    </location>
</feature>
<dbReference type="PROSITE" id="PS50082">
    <property type="entry name" value="WD_REPEATS_2"/>
    <property type="match status" value="4"/>
</dbReference>
<dbReference type="SUPFAM" id="SSF50978">
    <property type="entry name" value="WD40 repeat-like"/>
    <property type="match status" value="1"/>
</dbReference>
<dbReference type="InterPro" id="IPR019015">
    <property type="entry name" value="HIRA_B_motif"/>
</dbReference>
<keyword evidence="6 12" id="KW-0677">Repeat</keyword>
<evidence type="ECO:0000256" key="4">
    <source>
        <dbReference type="ARBA" id="ARBA00022491"/>
    </source>
</evidence>
<evidence type="ECO:0000256" key="2">
    <source>
        <dbReference type="ARBA" id="ARBA00004123"/>
    </source>
</evidence>
<dbReference type="PANTHER" id="PTHR13831:SF0">
    <property type="entry name" value="PROTEIN HIRA"/>
    <property type="match status" value="1"/>
</dbReference>
<dbReference type="InterPro" id="IPR011494">
    <property type="entry name" value="HIRA-like_C"/>
</dbReference>
<dbReference type="GO" id="GO:0000785">
    <property type="term" value="C:chromatin"/>
    <property type="evidence" value="ECO:0007669"/>
    <property type="project" value="TreeGrafter"/>
</dbReference>
<evidence type="ECO:0000259" key="14">
    <source>
        <dbReference type="Pfam" id="PF07569"/>
    </source>
</evidence>
<reference evidence="15" key="1">
    <citation type="submission" date="2020-09" db="EMBL/GenBank/DDBJ databases">
        <title>Comparative genome analyses of four rice-infecting Rhizoctonia solani isolates reveal extensive enrichment of homogalacturonan modification genes.</title>
        <authorList>
            <person name="Lee D.-Y."/>
            <person name="Jeon J."/>
            <person name="Kim K.-T."/>
            <person name="Cheong K."/>
            <person name="Song H."/>
            <person name="Choi G."/>
            <person name="Ko J."/>
            <person name="Opiyo S.O."/>
            <person name="Zuo S."/>
            <person name="Madhav S."/>
            <person name="Lee Y.-H."/>
            <person name="Wang G.-L."/>
        </authorList>
    </citation>
    <scope>NUCLEOTIDE SEQUENCE</scope>
    <source>
        <strain evidence="15">AG1-IA WGL</strain>
    </source>
</reference>
<comment type="similarity">
    <text evidence="3 12">Belongs to the WD repeat HIR1 family.</text>
</comment>
<evidence type="ECO:0000256" key="6">
    <source>
        <dbReference type="ARBA" id="ARBA00022737"/>
    </source>
</evidence>
<feature type="repeat" description="WD" evidence="11">
    <location>
        <begin position="153"/>
        <end position="178"/>
    </location>
</feature>
<dbReference type="InterPro" id="IPR031120">
    <property type="entry name" value="HIR1-like"/>
</dbReference>
<dbReference type="SMART" id="SM00320">
    <property type="entry name" value="WD40"/>
    <property type="match status" value="6"/>
</dbReference>
<dbReference type="Pfam" id="PF00400">
    <property type="entry name" value="WD40"/>
    <property type="match status" value="5"/>
</dbReference>
<dbReference type="EMBL" id="JACYCD010000052">
    <property type="protein sequence ID" value="KAF8706291.1"/>
    <property type="molecule type" value="Genomic_DNA"/>
</dbReference>
<evidence type="ECO:0000256" key="10">
    <source>
        <dbReference type="ARBA" id="ARBA00023242"/>
    </source>
</evidence>
<keyword evidence="5 11" id="KW-0853">WD repeat</keyword>
<feature type="compositionally biased region" description="Polar residues" evidence="13">
    <location>
        <begin position="453"/>
        <end position="470"/>
    </location>
</feature>
<dbReference type="InterPro" id="IPR001680">
    <property type="entry name" value="WD40_rpt"/>
</dbReference>
<comment type="function">
    <text evidence="1 12">Required for replication-independent chromatin assembly and for the periodic repression of histone gene transcription during the cell cycle.</text>
</comment>
<feature type="non-terminal residue" evidence="15">
    <location>
        <position position="1"/>
    </location>
</feature>
<dbReference type="Proteomes" id="UP000602905">
    <property type="component" value="Unassembled WGS sequence"/>
</dbReference>
<keyword evidence="10 12" id="KW-0539">Nucleus</keyword>
<dbReference type="InterPro" id="IPR036322">
    <property type="entry name" value="WD40_repeat_dom_sf"/>
</dbReference>
<evidence type="ECO:0000256" key="7">
    <source>
        <dbReference type="ARBA" id="ARBA00022853"/>
    </source>
</evidence>
<proteinExistence type="inferred from homology"/>
<dbReference type="GO" id="GO:0005634">
    <property type="term" value="C:nucleus"/>
    <property type="evidence" value="ECO:0007669"/>
    <property type="project" value="UniProtKB-SubCell"/>
</dbReference>